<dbReference type="Pfam" id="PF03668">
    <property type="entry name" value="RapZ-like_N"/>
    <property type="match status" value="1"/>
</dbReference>
<reference evidence="7" key="1">
    <citation type="submission" date="2023-05" db="EMBL/GenBank/DDBJ databases">
        <title>Whole genome sequence of Commensalibacter sp.</title>
        <authorList>
            <person name="Charoenyingcharoen P."/>
            <person name="Yukphan P."/>
        </authorList>
    </citation>
    <scope>NUCLEOTIDE SEQUENCE</scope>
    <source>
        <strain evidence="7">TBRC 16381</strain>
    </source>
</reference>
<dbReference type="InterPro" id="IPR005337">
    <property type="entry name" value="RapZ-like"/>
</dbReference>
<evidence type="ECO:0000313" key="7">
    <source>
        <dbReference type="EMBL" id="MDI2091178.1"/>
    </source>
</evidence>
<accession>A0ABT6Q259</accession>
<dbReference type="Pfam" id="PF22740">
    <property type="entry name" value="PapZ_C"/>
    <property type="match status" value="1"/>
</dbReference>
<dbReference type="NCBIfam" id="NF003828">
    <property type="entry name" value="PRK05416.1"/>
    <property type="match status" value="1"/>
</dbReference>
<evidence type="ECO:0000256" key="3">
    <source>
        <dbReference type="ARBA" id="ARBA00023134"/>
    </source>
</evidence>
<dbReference type="InterPro" id="IPR053931">
    <property type="entry name" value="RapZ_C"/>
</dbReference>
<dbReference type="EMBL" id="JASBAO010000001">
    <property type="protein sequence ID" value="MDI2091178.1"/>
    <property type="molecule type" value="Genomic_DNA"/>
</dbReference>
<comment type="caution">
    <text evidence="7">The sequence shown here is derived from an EMBL/GenBank/DDBJ whole genome shotgun (WGS) entry which is preliminary data.</text>
</comment>
<evidence type="ECO:0000256" key="4">
    <source>
        <dbReference type="HAMAP-Rule" id="MF_00636"/>
    </source>
</evidence>
<keyword evidence="8" id="KW-1185">Reference proteome</keyword>
<proteinExistence type="inferred from homology"/>
<dbReference type="InterPro" id="IPR053930">
    <property type="entry name" value="RapZ-like_N"/>
</dbReference>
<gene>
    <name evidence="7" type="primary">rapZ</name>
    <name evidence="7" type="ORF">QJV27_07320</name>
</gene>
<evidence type="ECO:0000313" key="8">
    <source>
        <dbReference type="Proteomes" id="UP001431634"/>
    </source>
</evidence>
<feature type="domain" description="RapZ C-terminal" evidence="6">
    <location>
        <begin position="174"/>
        <end position="297"/>
    </location>
</feature>
<dbReference type="PANTHER" id="PTHR30448:SF0">
    <property type="entry name" value="RNASE ADAPTER PROTEIN RAPZ"/>
    <property type="match status" value="1"/>
</dbReference>
<organism evidence="7 8">
    <name type="scientific">Commensalibacter oyaizuii</name>
    <dbReference type="NCBI Taxonomy" id="3043873"/>
    <lineage>
        <taxon>Bacteria</taxon>
        <taxon>Pseudomonadati</taxon>
        <taxon>Pseudomonadota</taxon>
        <taxon>Alphaproteobacteria</taxon>
        <taxon>Acetobacterales</taxon>
        <taxon>Acetobacteraceae</taxon>
    </lineage>
</organism>
<dbReference type="PIRSF" id="PIRSF005052">
    <property type="entry name" value="P-loopkin"/>
    <property type="match status" value="1"/>
</dbReference>
<keyword evidence="2 4" id="KW-0067">ATP-binding</keyword>
<feature type="binding site" evidence="4">
    <location>
        <begin position="20"/>
        <end position="27"/>
    </location>
    <ligand>
        <name>ATP</name>
        <dbReference type="ChEBI" id="CHEBI:30616"/>
    </ligand>
</feature>
<dbReference type="PANTHER" id="PTHR30448">
    <property type="entry name" value="RNASE ADAPTER PROTEIN RAPZ"/>
    <property type="match status" value="1"/>
</dbReference>
<dbReference type="SUPFAM" id="SSF52540">
    <property type="entry name" value="P-loop containing nucleoside triphosphate hydrolases"/>
    <property type="match status" value="1"/>
</dbReference>
<feature type="domain" description="RapZ-like N-terminal" evidence="5">
    <location>
        <begin position="14"/>
        <end position="162"/>
    </location>
</feature>
<evidence type="ECO:0000259" key="5">
    <source>
        <dbReference type="Pfam" id="PF03668"/>
    </source>
</evidence>
<feature type="binding site" evidence="4">
    <location>
        <begin position="65"/>
        <end position="68"/>
    </location>
    <ligand>
        <name>GTP</name>
        <dbReference type="ChEBI" id="CHEBI:37565"/>
    </ligand>
</feature>
<protein>
    <submittedName>
        <fullName evidence="7">RNase adapter RapZ</fullName>
    </submittedName>
</protein>
<evidence type="ECO:0000259" key="6">
    <source>
        <dbReference type="Pfam" id="PF22740"/>
    </source>
</evidence>
<name>A0ABT6Q259_9PROT</name>
<dbReference type="HAMAP" id="MF_00636">
    <property type="entry name" value="RapZ_like"/>
    <property type="match status" value="1"/>
</dbReference>
<sequence>MQAFPLDSDIAKQQVLFVTGLSGAGKSTILRVLEDIGYELVDNAPLQVISDIVGKVEGPIVIGIDSRTNGFAAGAVIELLARLRLNPALHIELIYATAETDVLLRRYTATRRRHPMAANGTVKEGIEAEISLMEPLRQVADLVIDTSDLPPLELRLLVETRYNQTQQQGKNHFTLTLMSFAFPSGVPREADMVFDARFLHNPYYIPELSKLTGLDRAVQEYVEKDPDYKRYVDQIEQMLNLIFPRFVLEGKKYATIAVGCSGGRHRSVTIIEDLAKRILQPTDNHKGMPVLIMHRELARQGVQTWRWLAHPQGS</sequence>
<dbReference type="RefSeq" id="WP_281448275.1">
    <property type="nucleotide sequence ID" value="NZ_JASBAO010000001.1"/>
</dbReference>
<keyword evidence="3 4" id="KW-0342">GTP-binding</keyword>
<evidence type="ECO:0000256" key="1">
    <source>
        <dbReference type="ARBA" id="ARBA00022741"/>
    </source>
</evidence>
<dbReference type="Proteomes" id="UP001431634">
    <property type="component" value="Unassembled WGS sequence"/>
</dbReference>
<evidence type="ECO:0000256" key="2">
    <source>
        <dbReference type="ARBA" id="ARBA00022840"/>
    </source>
</evidence>
<keyword evidence="1 4" id="KW-0547">Nucleotide-binding</keyword>
<dbReference type="InterPro" id="IPR027417">
    <property type="entry name" value="P-loop_NTPase"/>
</dbReference>